<feature type="compositionally biased region" description="Basic and acidic residues" evidence="1">
    <location>
        <begin position="20"/>
        <end position="29"/>
    </location>
</feature>
<evidence type="ECO:0000256" key="1">
    <source>
        <dbReference type="SAM" id="MobiDB-lite"/>
    </source>
</evidence>
<feature type="transmembrane region" description="Helical" evidence="2">
    <location>
        <begin position="90"/>
        <end position="109"/>
    </location>
</feature>
<proteinExistence type="predicted"/>
<keyword evidence="2" id="KW-0812">Transmembrane</keyword>
<feature type="region of interest" description="Disordered" evidence="1">
    <location>
        <begin position="1"/>
        <end position="86"/>
    </location>
</feature>
<organism evidence="3 4">
    <name type="scientific">Spelaeicoccus albus</name>
    <dbReference type="NCBI Taxonomy" id="1280376"/>
    <lineage>
        <taxon>Bacteria</taxon>
        <taxon>Bacillati</taxon>
        <taxon>Actinomycetota</taxon>
        <taxon>Actinomycetes</taxon>
        <taxon>Micrococcales</taxon>
        <taxon>Brevibacteriaceae</taxon>
        <taxon>Spelaeicoccus</taxon>
    </lineage>
</organism>
<gene>
    <name evidence="3" type="ORF">BJY26_000688</name>
</gene>
<feature type="region of interest" description="Disordered" evidence="1">
    <location>
        <begin position="118"/>
        <end position="169"/>
    </location>
</feature>
<evidence type="ECO:0000313" key="3">
    <source>
        <dbReference type="EMBL" id="NYI66382.1"/>
    </source>
</evidence>
<keyword evidence="4" id="KW-1185">Reference proteome</keyword>
<protein>
    <submittedName>
        <fullName evidence="3">Uncharacterized protein</fullName>
    </submittedName>
</protein>
<sequence length="276" mass="29462">MSSNIPPPPSRPPEFPGPGRPDEPNRPEEPAPEPTGTGATSAGATSAGATSADYASSGVAHEEPTPFPTTSKPKGPRQPGREPRASRRTLIIAAVIVLVLLAGGSGWAIGTFGGDGDGHAEAASPATTSSTESAGETPTTSSKAPKPTTTPKSASAKLRKVVKDDRATAKSELNNKWVPQVGSKRTGMKVGDTTWTNKKIWRSFEKTKDKYPDALLLRSEDWKSFRLSNFWVTVINKPYDNPDDALDWCRSHHLDGEHCYAKRISNSHGPDSSSKH</sequence>
<evidence type="ECO:0000256" key="2">
    <source>
        <dbReference type="SAM" id="Phobius"/>
    </source>
</evidence>
<dbReference type="AlphaFoldDB" id="A0A7Z0A8J1"/>
<dbReference type="Proteomes" id="UP000539111">
    <property type="component" value="Unassembled WGS sequence"/>
</dbReference>
<dbReference type="EMBL" id="JACBZP010000001">
    <property type="protein sequence ID" value="NYI66382.1"/>
    <property type="molecule type" value="Genomic_DNA"/>
</dbReference>
<keyword evidence="2" id="KW-1133">Transmembrane helix</keyword>
<reference evidence="3 4" key="1">
    <citation type="submission" date="2020-07" db="EMBL/GenBank/DDBJ databases">
        <title>Sequencing the genomes of 1000 actinobacteria strains.</title>
        <authorList>
            <person name="Klenk H.-P."/>
        </authorList>
    </citation>
    <scope>NUCLEOTIDE SEQUENCE [LARGE SCALE GENOMIC DNA]</scope>
    <source>
        <strain evidence="3 4">DSM 26341</strain>
    </source>
</reference>
<feature type="compositionally biased region" description="Pro residues" evidence="1">
    <location>
        <begin position="1"/>
        <end position="19"/>
    </location>
</feature>
<feature type="compositionally biased region" description="Low complexity" evidence="1">
    <location>
        <begin position="34"/>
        <end position="58"/>
    </location>
</feature>
<feature type="compositionally biased region" description="Low complexity" evidence="1">
    <location>
        <begin position="121"/>
        <end position="156"/>
    </location>
</feature>
<comment type="caution">
    <text evidence="3">The sequence shown here is derived from an EMBL/GenBank/DDBJ whole genome shotgun (WGS) entry which is preliminary data.</text>
</comment>
<keyword evidence="2" id="KW-0472">Membrane</keyword>
<accession>A0A7Z0A8J1</accession>
<dbReference type="RefSeq" id="WP_179425694.1">
    <property type="nucleotide sequence ID" value="NZ_JACBZP010000001.1"/>
</dbReference>
<name>A0A7Z0A8J1_9MICO</name>
<evidence type="ECO:0000313" key="4">
    <source>
        <dbReference type="Proteomes" id="UP000539111"/>
    </source>
</evidence>